<protein>
    <submittedName>
        <fullName evidence="1">Uncharacterized protein</fullName>
    </submittedName>
</protein>
<evidence type="ECO:0000313" key="2">
    <source>
        <dbReference type="Proteomes" id="UP001177003"/>
    </source>
</evidence>
<organism evidence="1 2">
    <name type="scientific">Lactuca saligna</name>
    <name type="common">Willowleaf lettuce</name>
    <dbReference type="NCBI Taxonomy" id="75948"/>
    <lineage>
        <taxon>Eukaryota</taxon>
        <taxon>Viridiplantae</taxon>
        <taxon>Streptophyta</taxon>
        <taxon>Embryophyta</taxon>
        <taxon>Tracheophyta</taxon>
        <taxon>Spermatophyta</taxon>
        <taxon>Magnoliopsida</taxon>
        <taxon>eudicotyledons</taxon>
        <taxon>Gunneridae</taxon>
        <taxon>Pentapetalae</taxon>
        <taxon>asterids</taxon>
        <taxon>campanulids</taxon>
        <taxon>Asterales</taxon>
        <taxon>Asteraceae</taxon>
        <taxon>Cichorioideae</taxon>
        <taxon>Cichorieae</taxon>
        <taxon>Lactucinae</taxon>
        <taxon>Lactuca</taxon>
    </lineage>
</organism>
<keyword evidence="2" id="KW-1185">Reference proteome</keyword>
<accession>A0AA35Z744</accession>
<dbReference type="AlphaFoldDB" id="A0AA35Z744"/>
<dbReference type="PANTHER" id="PTHR37763:SF1">
    <property type="entry name" value="EXOSOME COMPLEX EXONUCLEASE"/>
    <property type="match status" value="1"/>
</dbReference>
<gene>
    <name evidence="1" type="ORF">LSALG_LOCUS26546</name>
</gene>
<sequence>MKAFKLVRSHFHVPKGGPLRTKKLTGVVNLNAISYHSFTESRLDPQSSEWREKALPKLIKLTPLLKNLDLINGKLVNLHDKCTVNDEFLLQSMHTFKSIATAFLGYDSMKQALSTESTPCLSVDKPLYMETFTLNSLKKVCDILDVSAQQRKLVRLAICPQVTQHQIWTGALEEILNQLRFEMSVNDYGCIMAQQIVVNCLKFLDDFMSYDPESTSWMRLTLKKDANLPPSAKWEDFLEMINDLMICLKNEEGFFFYVKKLETMKEGLSQIKDVLVDKNIGYKEVRHQQSLVQKKLTKSLGHSSKCLFTLLLYYLYGSIRDIELDICCWFSEGDVGNKCYLCVGKILISDEEKMLRHELKKLDRALRVIKFVYEMAEMKEIVELQGHVWWLGCENRSLVYRGHEFFIHGISL</sequence>
<dbReference type="EMBL" id="OX465081">
    <property type="protein sequence ID" value="CAI9287168.1"/>
    <property type="molecule type" value="Genomic_DNA"/>
</dbReference>
<dbReference type="Proteomes" id="UP001177003">
    <property type="component" value="Chromosome 5"/>
</dbReference>
<dbReference type="PANTHER" id="PTHR37763">
    <property type="entry name" value="EXOSOME COMPLEX EXONUCLEASE"/>
    <property type="match status" value="1"/>
</dbReference>
<name>A0AA35Z744_LACSI</name>
<reference evidence="1" key="1">
    <citation type="submission" date="2023-04" db="EMBL/GenBank/DDBJ databases">
        <authorList>
            <person name="Vijverberg K."/>
            <person name="Xiong W."/>
            <person name="Schranz E."/>
        </authorList>
    </citation>
    <scope>NUCLEOTIDE SEQUENCE</scope>
</reference>
<evidence type="ECO:0000313" key="1">
    <source>
        <dbReference type="EMBL" id="CAI9287168.1"/>
    </source>
</evidence>
<proteinExistence type="predicted"/>